<keyword evidence="3" id="KW-1185">Reference proteome</keyword>
<sequence length="86" mass="9764">MSPRCIYESENNLAQRLPAVMEEKIIKCHQIPQDLIEKSFKSCGIANALDGSEDDAVWKEENEETEDAEEIIDNEFQTDSEGEEGE</sequence>
<dbReference type="Proteomes" id="UP001159428">
    <property type="component" value="Unassembled WGS sequence"/>
</dbReference>
<name>A0AAU9WRB4_9CNID</name>
<protein>
    <submittedName>
        <fullName evidence="2">Uncharacterized protein</fullName>
    </submittedName>
</protein>
<accession>A0AAU9WRB4</accession>
<evidence type="ECO:0000313" key="3">
    <source>
        <dbReference type="Proteomes" id="UP001159428"/>
    </source>
</evidence>
<evidence type="ECO:0000313" key="2">
    <source>
        <dbReference type="EMBL" id="CAH3122811.1"/>
    </source>
</evidence>
<comment type="caution">
    <text evidence="2">The sequence shown here is derived from an EMBL/GenBank/DDBJ whole genome shotgun (WGS) entry which is preliminary data.</text>
</comment>
<proteinExistence type="predicted"/>
<organism evidence="2 3">
    <name type="scientific">Pocillopora meandrina</name>
    <dbReference type="NCBI Taxonomy" id="46732"/>
    <lineage>
        <taxon>Eukaryota</taxon>
        <taxon>Metazoa</taxon>
        <taxon>Cnidaria</taxon>
        <taxon>Anthozoa</taxon>
        <taxon>Hexacorallia</taxon>
        <taxon>Scleractinia</taxon>
        <taxon>Astrocoeniina</taxon>
        <taxon>Pocilloporidae</taxon>
        <taxon>Pocillopora</taxon>
    </lineage>
</organism>
<evidence type="ECO:0000256" key="1">
    <source>
        <dbReference type="SAM" id="MobiDB-lite"/>
    </source>
</evidence>
<dbReference type="AlphaFoldDB" id="A0AAU9WRB4"/>
<gene>
    <name evidence="2" type="ORF">PMEA_00009803</name>
</gene>
<dbReference type="EMBL" id="CALNXJ010000019">
    <property type="protein sequence ID" value="CAH3122811.1"/>
    <property type="molecule type" value="Genomic_DNA"/>
</dbReference>
<feature type="region of interest" description="Disordered" evidence="1">
    <location>
        <begin position="51"/>
        <end position="86"/>
    </location>
</feature>
<reference evidence="2 3" key="1">
    <citation type="submission" date="2022-05" db="EMBL/GenBank/DDBJ databases">
        <authorList>
            <consortium name="Genoscope - CEA"/>
            <person name="William W."/>
        </authorList>
    </citation>
    <scope>NUCLEOTIDE SEQUENCE [LARGE SCALE GENOMIC DNA]</scope>
</reference>